<reference evidence="2 3" key="1">
    <citation type="submission" date="2018-01" db="EMBL/GenBank/DDBJ databases">
        <title>Draft genome sequence of Sphaerisporangium sp. 7K107.</title>
        <authorList>
            <person name="Sahin N."/>
            <person name="Saygin H."/>
            <person name="Ay H."/>
        </authorList>
    </citation>
    <scope>NUCLEOTIDE SEQUENCE [LARGE SCALE GENOMIC DNA]</scope>
    <source>
        <strain evidence="2 3">7K107</strain>
    </source>
</reference>
<organism evidence="2 3">
    <name type="scientific">Spongiactinospora gelatinilytica</name>
    <dbReference type="NCBI Taxonomy" id="2666298"/>
    <lineage>
        <taxon>Bacteria</taxon>
        <taxon>Bacillati</taxon>
        <taxon>Actinomycetota</taxon>
        <taxon>Actinomycetes</taxon>
        <taxon>Streptosporangiales</taxon>
        <taxon>Streptosporangiaceae</taxon>
        <taxon>Spongiactinospora</taxon>
    </lineage>
</organism>
<dbReference type="EMBL" id="POUA01000254">
    <property type="protein sequence ID" value="PZG36669.1"/>
    <property type="molecule type" value="Genomic_DNA"/>
</dbReference>
<feature type="non-terminal residue" evidence="2">
    <location>
        <position position="250"/>
    </location>
</feature>
<evidence type="ECO:0000256" key="1">
    <source>
        <dbReference type="SAM" id="MobiDB-lite"/>
    </source>
</evidence>
<dbReference type="RefSeq" id="WP_111170159.1">
    <property type="nucleotide sequence ID" value="NZ_POUA01000254.1"/>
</dbReference>
<feature type="region of interest" description="Disordered" evidence="1">
    <location>
        <begin position="149"/>
        <end position="174"/>
    </location>
</feature>
<evidence type="ECO:0000313" key="2">
    <source>
        <dbReference type="EMBL" id="PZG36669.1"/>
    </source>
</evidence>
<accession>A0A2W2G2S7</accession>
<evidence type="ECO:0000313" key="3">
    <source>
        <dbReference type="Proteomes" id="UP000248544"/>
    </source>
</evidence>
<dbReference type="AlphaFoldDB" id="A0A2W2G2S7"/>
<feature type="region of interest" description="Disordered" evidence="1">
    <location>
        <begin position="212"/>
        <end position="250"/>
    </location>
</feature>
<dbReference type="Proteomes" id="UP000248544">
    <property type="component" value="Unassembled WGS sequence"/>
</dbReference>
<gene>
    <name evidence="2" type="ORF">C1I98_26550</name>
</gene>
<comment type="caution">
    <text evidence="2">The sequence shown here is derived from an EMBL/GenBank/DDBJ whole genome shotgun (WGS) entry which is preliminary data.</text>
</comment>
<name>A0A2W2G2S7_9ACTN</name>
<proteinExistence type="predicted"/>
<sequence length="250" mass="26794">MNTHHANRHTESPLDTAETSFRLLTTHPGGLVLDCTHIPGLPRGPVGLRDLRLLLAGRGVTDEARDAVWRELTARARSSGTGSAWTVAVVGMAMPALRRIALALTRDLPCGDPVDIDIAIMAGYLRALHRLDARLPDVRGRLCAAARHAGTHARRHLTTTAQRRPGHDAPPGRPWYHPDLVLIDAVTSGVLSESDADLIALTHLADIPLRSADHTAAESPGRLSARGQRPRHGMPCPSTPPPSASARNQA</sequence>
<keyword evidence="3" id="KW-1185">Reference proteome</keyword>
<protein>
    <submittedName>
        <fullName evidence="2">Uncharacterized protein</fullName>
    </submittedName>
</protein>